<feature type="compositionally biased region" description="Acidic residues" evidence="5">
    <location>
        <begin position="53"/>
        <end position="65"/>
    </location>
</feature>
<evidence type="ECO:0000256" key="4">
    <source>
        <dbReference type="ARBA" id="ARBA00023125"/>
    </source>
</evidence>
<dbReference type="PANTHER" id="PTHR11361">
    <property type="entry name" value="DNA MISMATCH REPAIR PROTEIN MUTS FAMILY MEMBER"/>
    <property type="match status" value="1"/>
</dbReference>
<dbReference type="InterPro" id="IPR027417">
    <property type="entry name" value="P-loop_NTPase"/>
</dbReference>
<organism evidence="7 8">
    <name type="scientific">Hypholoma sublateritium (strain FD-334 SS-4)</name>
    <dbReference type="NCBI Taxonomy" id="945553"/>
    <lineage>
        <taxon>Eukaryota</taxon>
        <taxon>Fungi</taxon>
        <taxon>Dikarya</taxon>
        <taxon>Basidiomycota</taxon>
        <taxon>Agaricomycotina</taxon>
        <taxon>Agaricomycetes</taxon>
        <taxon>Agaricomycetidae</taxon>
        <taxon>Agaricales</taxon>
        <taxon>Agaricineae</taxon>
        <taxon>Strophariaceae</taxon>
        <taxon>Hypholoma</taxon>
    </lineage>
</organism>
<evidence type="ECO:0000313" key="8">
    <source>
        <dbReference type="Proteomes" id="UP000054270"/>
    </source>
</evidence>
<keyword evidence="4" id="KW-0238">DNA-binding</keyword>
<evidence type="ECO:0000256" key="5">
    <source>
        <dbReference type="SAM" id="MobiDB-lite"/>
    </source>
</evidence>
<keyword evidence="2" id="KW-0547">Nucleotide-binding</keyword>
<dbReference type="GO" id="GO:0005634">
    <property type="term" value="C:nucleus"/>
    <property type="evidence" value="ECO:0007669"/>
    <property type="project" value="TreeGrafter"/>
</dbReference>
<dbReference type="AlphaFoldDB" id="A0A0D2NG95"/>
<dbReference type="STRING" id="945553.A0A0D2NG95"/>
<dbReference type="SMART" id="SM00534">
    <property type="entry name" value="MUTSac"/>
    <property type="match status" value="1"/>
</dbReference>
<evidence type="ECO:0000256" key="3">
    <source>
        <dbReference type="ARBA" id="ARBA00022840"/>
    </source>
</evidence>
<evidence type="ECO:0000259" key="6">
    <source>
        <dbReference type="PROSITE" id="PS00486"/>
    </source>
</evidence>
<dbReference type="CDD" id="cd03281">
    <property type="entry name" value="ABC_MSH5_euk"/>
    <property type="match status" value="1"/>
</dbReference>
<dbReference type="PROSITE" id="PS00486">
    <property type="entry name" value="DNA_MISMATCH_REPAIR_2"/>
    <property type="match status" value="1"/>
</dbReference>
<sequence>MPAKKRAWPPSGLQEDARDSDDVSASPSPSARSSQRLKRKKVRWESQARTASVEEETADSSESESEVDEKTCLAALCSHGSIGCAYYDPAKKIMYILEDTRETQHFDLMRMLLEQVNADIVLTSSRADDDFIDALNEFMENADGIFQIRPFKEFSPANGRERFLSLDRLADTLEGASHSDDQSNSSMQNNAYNFMRSRGHAGGDPAVKRWNASIRMSNFASVESAPLCMASIGALLDHLVRQRALNGFDEDGVEGLDIRDVEILALDQVMQINADALLSLQIFETESHASVHSDKTKEGLSLFSILNSTKTTLGRSLLRTWLLRPCLSISEITSRHDAIDCFIHPENITAAKTLHIHLKGIKNTPRIMSIMKVGKAKLQDWQGLVKFTFHATMLRENLTDLHQASHVNVMKKLMNVLDVGTFKQIGMKINEIIDWEESACNDRICVRPHIDEDLDNRKHVYHGIDSVLSDVAEQVSQTVPETFAKSLNVVYFPQLGYLICVPMLDEWRSEAGIEPLEGWTFQFSSDEHVYFKSQEMQDMDTHIGDLHSTIVDRELEIIQELLEEIIPSTGAILATCDVCAELDCLLSFAAAAMMYDYRRPKMVEENTIELIQARHPLQERVVDTFVANDARVVGGAGVGASFNRPDDDGEEWNSLLLCTGANACGKSVYLKQIAVIQIMAQVGCFVPAESARLGIVDKIFTRVSTLESVSKVQSAFMIDLAQVSLALRNCTARSLVLLDEFGKGTLSTDGAGLFCGVLRHLLNRGADCPKVLVATHFHDVFNEDLFDPTDIPVSFRHMQVMFTSSAGAGVEPGAGALSAGARCAPAGTGTGEADVASRKVGPAEKITYLYRVAEGLSLDSHAAKCAELFGVPASIVDRAQYVRRGGTYGFAHVVRLTRVSFSKLLSTHQLGRLLDEGMTEAECVELEDAEAICRRFLAWDLEKSAEDICEGDAKKKLAEILGRLDSGGEDSLKYDYA</sequence>
<dbReference type="GO" id="GO:0140664">
    <property type="term" value="F:ATP-dependent DNA damage sensor activity"/>
    <property type="evidence" value="ECO:0007669"/>
    <property type="project" value="InterPro"/>
</dbReference>
<name>A0A0D2NG95_HYPSF</name>
<keyword evidence="8" id="KW-1185">Reference proteome</keyword>
<accession>A0A0D2NG95</accession>
<dbReference type="GO" id="GO:0006298">
    <property type="term" value="P:mismatch repair"/>
    <property type="evidence" value="ECO:0007669"/>
    <property type="project" value="InterPro"/>
</dbReference>
<feature type="domain" description="DNA mismatch repair proteins mutS family" evidence="6">
    <location>
        <begin position="734"/>
        <end position="750"/>
    </location>
</feature>
<dbReference type="InterPro" id="IPR000432">
    <property type="entry name" value="DNA_mismatch_repair_MutS_C"/>
</dbReference>
<dbReference type="InterPro" id="IPR045076">
    <property type="entry name" value="MutS"/>
</dbReference>
<evidence type="ECO:0000313" key="7">
    <source>
        <dbReference type="EMBL" id="KJA18004.1"/>
    </source>
</evidence>
<feature type="compositionally biased region" description="Low complexity" evidence="5">
    <location>
        <begin position="23"/>
        <end position="34"/>
    </location>
</feature>
<dbReference type="Gene3D" id="3.40.50.300">
    <property type="entry name" value="P-loop containing nucleotide triphosphate hydrolases"/>
    <property type="match status" value="1"/>
</dbReference>
<dbReference type="SUPFAM" id="SSF48334">
    <property type="entry name" value="DNA repair protein MutS, domain III"/>
    <property type="match status" value="1"/>
</dbReference>
<dbReference type="InterPro" id="IPR036187">
    <property type="entry name" value="DNA_mismatch_repair_MutS_sf"/>
</dbReference>
<dbReference type="InterPro" id="IPR007696">
    <property type="entry name" value="DNA_mismatch_repair_MutS_core"/>
</dbReference>
<dbReference type="Pfam" id="PF05192">
    <property type="entry name" value="MutS_III"/>
    <property type="match status" value="1"/>
</dbReference>
<dbReference type="Pfam" id="PF00488">
    <property type="entry name" value="MutS_V"/>
    <property type="match status" value="1"/>
</dbReference>
<keyword evidence="3" id="KW-0067">ATP-binding</keyword>
<protein>
    <recommendedName>
        <fullName evidence="6">DNA mismatch repair proteins mutS family domain-containing protein</fullName>
    </recommendedName>
</protein>
<dbReference type="EMBL" id="KN817595">
    <property type="protein sequence ID" value="KJA18004.1"/>
    <property type="molecule type" value="Genomic_DNA"/>
</dbReference>
<gene>
    <name evidence="7" type="ORF">HYPSUDRAFT_218494</name>
</gene>
<dbReference type="GO" id="GO:0030983">
    <property type="term" value="F:mismatched DNA binding"/>
    <property type="evidence" value="ECO:0007669"/>
    <property type="project" value="InterPro"/>
</dbReference>
<evidence type="ECO:0000256" key="1">
    <source>
        <dbReference type="ARBA" id="ARBA00006271"/>
    </source>
</evidence>
<reference evidence="8" key="1">
    <citation type="submission" date="2014-04" db="EMBL/GenBank/DDBJ databases">
        <title>Evolutionary Origins and Diversification of the Mycorrhizal Mutualists.</title>
        <authorList>
            <consortium name="DOE Joint Genome Institute"/>
            <consortium name="Mycorrhizal Genomics Consortium"/>
            <person name="Kohler A."/>
            <person name="Kuo A."/>
            <person name="Nagy L.G."/>
            <person name="Floudas D."/>
            <person name="Copeland A."/>
            <person name="Barry K.W."/>
            <person name="Cichocki N."/>
            <person name="Veneault-Fourrey C."/>
            <person name="LaButti K."/>
            <person name="Lindquist E.A."/>
            <person name="Lipzen A."/>
            <person name="Lundell T."/>
            <person name="Morin E."/>
            <person name="Murat C."/>
            <person name="Riley R."/>
            <person name="Ohm R."/>
            <person name="Sun H."/>
            <person name="Tunlid A."/>
            <person name="Henrissat B."/>
            <person name="Grigoriev I.V."/>
            <person name="Hibbett D.S."/>
            <person name="Martin F."/>
        </authorList>
    </citation>
    <scope>NUCLEOTIDE SEQUENCE [LARGE SCALE GENOMIC DNA]</scope>
    <source>
        <strain evidence="8">FD-334 SS-4</strain>
    </source>
</reference>
<dbReference type="SMART" id="SM00533">
    <property type="entry name" value="MUTSd"/>
    <property type="match status" value="1"/>
</dbReference>
<dbReference type="Proteomes" id="UP000054270">
    <property type="component" value="Unassembled WGS sequence"/>
</dbReference>
<dbReference type="Gene3D" id="1.10.1420.10">
    <property type="match status" value="1"/>
</dbReference>
<comment type="similarity">
    <text evidence="1">Belongs to the DNA mismatch repair MutS family.</text>
</comment>
<dbReference type="OMA" id="CSVYFMP"/>
<dbReference type="InterPro" id="IPR011184">
    <property type="entry name" value="DNA_mismatch_repair_Msh2"/>
</dbReference>
<dbReference type="GO" id="GO:0051026">
    <property type="term" value="P:chiasma assembly"/>
    <property type="evidence" value="ECO:0007669"/>
    <property type="project" value="TreeGrafter"/>
</dbReference>
<dbReference type="PANTHER" id="PTHR11361:SF20">
    <property type="entry name" value="MUTS PROTEIN HOMOLOG 5"/>
    <property type="match status" value="1"/>
</dbReference>
<dbReference type="GO" id="GO:0005524">
    <property type="term" value="F:ATP binding"/>
    <property type="evidence" value="ECO:0007669"/>
    <property type="project" value="UniProtKB-KW"/>
</dbReference>
<dbReference type="SUPFAM" id="SSF52540">
    <property type="entry name" value="P-loop containing nucleoside triphosphate hydrolases"/>
    <property type="match status" value="1"/>
</dbReference>
<proteinExistence type="inferred from homology"/>
<dbReference type="OrthoDB" id="29596at2759"/>
<evidence type="ECO:0000256" key="2">
    <source>
        <dbReference type="ARBA" id="ARBA00022741"/>
    </source>
</evidence>
<dbReference type="PIRSF" id="PIRSF005813">
    <property type="entry name" value="MSH2"/>
    <property type="match status" value="1"/>
</dbReference>
<feature type="region of interest" description="Disordered" evidence="5">
    <location>
        <begin position="1"/>
        <end position="65"/>
    </location>
</feature>